<comment type="caution">
    <text evidence="6">The sequence shown here is derived from an EMBL/GenBank/DDBJ whole genome shotgun (WGS) entry which is preliminary data.</text>
</comment>
<dbReference type="Gene3D" id="3.40.50.300">
    <property type="entry name" value="P-loop containing nucleotide triphosphate hydrolases"/>
    <property type="match status" value="1"/>
</dbReference>
<dbReference type="GO" id="GO:0016887">
    <property type="term" value="F:ATP hydrolysis activity"/>
    <property type="evidence" value="ECO:0007669"/>
    <property type="project" value="InterPro"/>
</dbReference>
<accession>A0A660LEU9</accession>
<evidence type="ECO:0000259" key="5">
    <source>
        <dbReference type="PROSITE" id="PS50893"/>
    </source>
</evidence>
<dbReference type="SMART" id="SM00382">
    <property type="entry name" value="AAA"/>
    <property type="match status" value="1"/>
</dbReference>
<organism evidence="6 7">
    <name type="scientific">Solirubrobacter pauli</name>
    <dbReference type="NCBI Taxonomy" id="166793"/>
    <lineage>
        <taxon>Bacteria</taxon>
        <taxon>Bacillati</taxon>
        <taxon>Actinomycetota</taxon>
        <taxon>Thermoleophilia</taxon>
        <taxon>Solirubrobacterales</taxon>
        <taxon>Solirubrobacteraceae</taxon>
        <taxon>Solirubrobacter</taxon>
    </lineage>
</organism>
<proteinExistence type="inferred from homology"/>
<dbReference type="OrthoDB" id="9804819at2"/>
<keyword evidence="4 6" id="KW-0067">ATP-binding</keyword>
<dbReference type="AlphaFoldDB" id="A0A660LEU9"/>
<dbReference type="PROSITE" id="PS50893">
    <property type="entry name" value="ABC_TRANSPORTER_2"/>
    <property type="match status" value="1"/>
</dbReference>
<feature type="domain" description="ABC transporter" evidence="5">
    <location>
        <begin position="8"/>
        <end position="234"/>
    </location>
</feature>
<keyword evidence="3" id="KW-0547">Nucleotide-binding</keyword>
<evidence type="ECO:0000256" key="3">
    <source>
        <dbReference type="ARBA" id="ARBA00022741"/>
    </source>
</evidence>
<keyword evidence="2" id="KW-0813">Transport</keyword>
<dbReference type="InterPro" id="IPR003439">
    <property type="entry name" value="ABC_transporter-like_ATP-bd"/>
</dbReference>
<gene>
    <name evidence="6" type="ORF">C8N24_3509</name>
</gene>
<dbReference type="InterPro" id="IPR027417">
    <property type="entry name" value="P-loop_NTPase"/>
</dbReference>
<evidence type="ECO:0000313" key="7">
    <source>
        <dbReference type="Proteomes" id="UP000278962"/>
    </source>
</evidence>
<dbReference type="PANTHER" id="PTHR43335">
    <property type="entry name" value="ABC TRANSPORTER, ATP-BINDING PROTEIN"/>
    <property type="match status" value="1"/>
</dbReference>
<dbReference type="EMBL" id="RBIL01000001">
    <property type="protein sequence ID" value="RKQ93638.1"/>
    <property type="molecule type" value="Genomic_DNA"/>
</dbReference>
<protein>
    <submittedName>
        <fullName evidence="6">ABC-2 type transport system ATP-binding protein</fullName>
    </submittedName>
</protein>
<evidence type="ECO:0000256" key="2">
    <source>
        <dbReference type="ARBA" id="ARBA00022448"/>
    </source>
</evidence>
<sequence length="281" mass="29658">MGAVPDALSVSDLRKRYGANEALKGVDLTVGEGELVGLLGPNGAGKSSLVKIACGLVRPTSGTARIMGAPAGSLAANAALGYLAELFRFPDWLSADELLQMHQKLTGSAGGAAERRELLELVALGDVPDRRVGHMSKGMQQRLGIAQAMLGSPKLLLLDEPTSALDPAGRRTVRQLLETLRGRGVAVLLNSHLLSEVELVCDRVIMIARGEVVAAGTPAELSHAGGVEITTGRGVRQFGQAARDDIPRLVRELVEAGEDVYEIRVVRSSLEDTYLELVGGR</sequence>
<dbReference type="Pfam" id="PF00005">
    <property type="entry name" value="ABC_tran"/>
    <property type="match status" value="1"/>
</dbReference>
<evidence type="ECO:0000256" key="1">
    <source>
        <dbReference type="ARBA" id="ARBA00005417"/>
    </source>
</evidence>
<dbReference type="Proteomes" id="UP000278962">
    <property type="component" value="Unassembled WGS sequence"/>
</dbReference>
<dbReference type="SUPFAM" id="SSF52540">
    <property type="entry name" value="P-loop containing nucleoside triphosphate hydrolases"/>
    <property type="match status" value="1"/>
</dbReference>
<evidence type="ECO:0000313" key="6">
    <source>
        <dbReference type="EMBL" id="RKQ93638.1"/>
    </source>
</evidence>
<dbReference type="InterPro" id="IPR017871">
    <property type="entry name" value="ABC_transporter-like_CS"/>
</dbReference>
<keyword evidence="7" id="KW-1185">Reference proteome</keyword>
<dbReference type="RefSeq" id="WP_121251949.1">
    <property type="nucleotide sequence ID" value="NZ_RBIL01000001.1"/>
</dbReference>
<dbReference type="PANTHER" id="PTHR43335:SF2">
    <property type="entry name" value="ABC TRANSPORTER, ATP-BINDING PROTEIN"/>
    <property type="match status" value="1"/>
</dbReference>
<dbReference type="CDD" id="cd03230">
    <property type="entry name" value="ABC_DR_subfamily_A"/>
    <property type="match status" value="1"/>
</dbReference>
<dbReference type="GO" id="GO:0005524">
    <property type="term" value="F:ATP binding"/>
    <property type="evidence" value="ECO:0007669"/>
    <property type="project" value="UniProtKB-KW"/>
</dbReference>
<dbReference type="PROSITE" id="PS00211">
    <property type="entry name" value="ABC_TRANSPORTER_1"/>
    <property type="match status" value="1"/>
</dbReference>
<comment type="similarity">
    <text evidence="1">Belongs to the ABC transporter superfamily.</text>
</comment>
<name>A0A660LEU9_9ACTN</name>
<dbReference type="InterPro" id="IPR003593">
    <property type="entry name" value="AAA+_ATPase"/>
</dbReference>
<evidence type="ECO:0000256" key="4">
    <source>
        <dbReference type="ARBA" id="ARBA00022840"/>
    </source>
</evidence>
<reference evidence="6 7" key="1">
    <citation type="submission" date="2018-10" db="EMBL/GenBank/DDBJ databases">
        <title>Genomic Encyclopedia of Archaeal and Bacterial Type Strains, Phase II (KMG-II): from individual species to whole genera.</title>
        <authorList>
            <person name="Goeker M."/>
        </authorList>
    </citation>
    <scope>NUCLEOTIDE SEQUENCE [LARGE SCALE GENOMIC DNA]</scope>
    <source>
        <strain evidence="6 7">DSM 14954</strain>
    </source>
</reference>